<dbReference type="AlphaFoldDB" id="A0A9P0EGZ3"/>
<dbReference type="HAMAP" id="MF_00795">
    <property type="entry name" value="CutC"/>
    <property type="match status" value="2"/>
</dbReference>
<protein>
    <recommendedName>
        <fullName evidence="2">Copper homeostasis protein cutC homolog</fullName>
    </recommendedName>
</protein>
<evidence type="ECO:0000256" key="1">
    <source>
        <dbReference type="ARBA" id="ARBA00007768"/>
    </source>
</evidence>
<proteinExistence type="inferred from homology"/>
<dbReference type="EMBL" id="OV725079">
    <property type="protein sequence ID" value="CAH1394969.1"/>
    <property type="molecule type" value="Genomic_DNA"/>
</dbReference>
<reference evidence="3" key="1">
    <citation type="submission" date="2022-01" db="EMBL/GenBank/DDBJ databases">
        <authorList>
            <person name="King R."/>
        </authorList>
    </citation>
    <scope>NUCLEOTIDE SEQUENCE</scope>
</reference>
<evidence type="ECO:0000313" key="4">
    <source>
        <dbReference type="Proteomes" id="UP001152798"/>
    </source>
</evidence>
<dbReference type="InterPro" id="IPR036822">
    <property type="entry name" value="CutC-like_dom_sf"/>
</dbReference>
<dbReference type="PANTHER" id="PTHR12598:SF0">
    <property type="entry name" value="COPPER HOMEOSTASIS PROTEIN CUTC HOMOLOG"/>
    <property type="match status" value="1"/>
</dbReference>
<gene>
    <name evidence="3" type="ORF">NEZAVI_LOCUS5325</name>
</gene>
<dbReference type="GO" id="GO:0005507">
    <property type="term" value="F:copper ion binding"/>
    <property type="evidence" value="ECO:0007669"/>
    <property type="project" value="TreeGrafter"/>
</dbReference>
<organism evidence="3 4">
    <name type="scientific">Nezara viridula</name>
    <name type="common">Southern green stink bug</name>
    <name type="synonym">Cimex viridulus</name>
    <dbReference type="NCBI Taxonomy" id="85310"/>
    <lineage>
        <taxon>Eukaryota</taxon>
        <taxon>Metazoa</taxon>
        <taxon>Ecdysozoa</taxon>
        <taxon>Arthropoda</taxon>
        <taxon>Hexapoda</taxon>
        <taxon>Insecta</taxon>
        <taxon>Pterygota</taxon>
        <taxon>Neoptera</taxon>
        <taxon>Paraneoptera</taxon>
        <taxon>Hemiptera</taxon>
        <taxon>Heteroptera</taxon>
        <taxon>Panheteroptera</taxon>
        <taxon>Pentatomomorpha</taxon>
        <taxon>Pentatomoidea</taxon>
        <taxon>Pentatomidae</taxon>
        <taxon>Pentatominae</taxon>
        <taxon>Nezara</taxon>
    </lineage>
</organism>
<comment type="similarity">
    <text evidence="1">Belongs to the CutC family.</text>
</comment>
<dbReference type="InterPro" id="IPR005627">
    <property type="entry name" value="CutC-like"/>
</dbReference>
<dbReference type="FunFam" id="3.20.20.380:FF:000001">
    <property type="entry name" value="Copper homeostasis protein CutC"/>
    <property type="match status" value="1"/>
</dbReference>
<dbReference type="SUPFAM" id="SSF110395">
    <property type="entry name" value="CutC-like"/>
    <property type="match status" value="2"/>
</dbReference>
<dbReference type="Pfam" id="PF03932">
    <property type="entry name" value="CutC"/>
    <property type="match status" value="2"/>
</dbReference>
<name>A0A9P0EGZ3_NEZVI</name>
<keyword evidence="4" id="KW-1185">Reference proteome</keyword>
<dbReference type="Gene3D" id="3.20.20.380">
    <property type="entry name" value="Copper homeostasis (CutC) domain"/>
    <property type="match status" value="2"/>
</dbReference>
<accession>A0A9P0EGZ3</accession>
<evidence type="ECO:0000313" key="3">
    <source>
        <dbReference type="EMBL" id="CAH1394969.1"/>
    </source>
</evidence>
<dbReference type="OrthoDB" id="7392499at2759"/>
<evidence type="ECO:0000256" key="2">
    <source>
        <dbReference type="ARBA" id="ARBA00019014"/>
    </source>
</evidence>
<dbReference type="PANTHER" id="PTHR12598">
    <property type="entry name" value="COPPER HOMEOSTASIS PROTEIN CUTC"/>
    <property type="match status" value="1"/>
</dbReference>
<sequence>MEVCVDNLESAINAEKGGAMKLELCSTNNDGGLTPSLGLLRIIKKNVNIPVIVMIRPRTGDYIYSDEEIEIMSEDIKIYKEHGADGFVFGIVTPEGKVDVKNCSKLIEQAGNLPVTFSRAFDIIKEPLERMEEIISLGFERILTSGLQETACQGIPLLKQLMEASKDRIVVMPGAVHFFIMEVCVDNLESAVNAELGGAMRLELCSALNDGGLTPSIGFLKIVKKKVKIPVFVMIRPRPGDFIYSDDEIEIMSEDIKILKECGADGFVFGITTSEGEVDIKNCSKLMKLARSHPVTYHRAFDGVKDPLKSMEEIISLGFQRILTSGLQGSAIQGASLLRQLIESSRGRIIIMPGAGINPENLHIILKVT</sequence>
<dbReference type="Proteomes" id="UP001152798">
    <property type="component" value="Chromosome 3"/>
</dbReference>